<feature type="transmembrane region" description="Helical" evidence="2">
    <location>
        <begin position="193"/>
        <end position="214"/>
    </location>
</feature>
<dbReference type="OrthoDB" id="3142841at2759"/>
<dbReference type="InterPro" id="IPR039261">
    <property type="entry name" value="FNR_nucleotide-bd"/>
</dbReference>
<keyword evidence="2" id="KW-0472">Membrane</keyword>
<evidence type="ECO:0000313" key="4">
    <source>
        <dbReference type="Proteomes" id="UP000247409"/>
    </source>
</evidence>
<feature type="transmembrane region" description="Helical" evidence="2">
    <location>
        <begin position="156"/>
        <end position="181"/>
    </location>
</feature>
<keyword evidence="2" id="KW-1133">Transmembrane helix</keyword>
<evidence type="ECO:0000256" key="2">
    <source>
        <dbReference type="SAM" id="Phobius"/>
    </source>
</evidence>
<dbReference type="SUPFAM" id="SSF52343">
    <property type="entry name" value="Ferredoxin reductase-like, C-terminal NADP-linked domain"/>
    <property type="match status" value="1"/>
</dbReference>
<proteinExistence type="predicted"/>
<comment type="caution">
    <text evidence="3">The sequence shown here is derived from an EMBL/GenBank/DDBJ whole genome shotgun (WGS) entry which is preliminary data.</text>
</comment>
<dbReference type="EMBL" id="NBIV01000081">
    <property type="protein sequence ID" value="PXF44792.1"/>
    <property type="molecule type" value="Genomic_DNA"/>
</dbReference>
<evidence type="ECO:0000313" key="3">
    <source>
        <dbReference type="EMBL" id="PXF44792.1"/>
    </source>
</evidence>
<keyword evidence="4" id="KW-1185">Reference proteome</keyword>
<feature type="transmembrane region" description="Helical" evidence="2">
    <location>
        <begin position="107"/>
        <end position="135"/>
    </location>
</feature>
<feature type="transmembrane region" description="Helical" evidence="2">
    <location>
        <begin position="226"/>
        <end position="247"/>
    </location>
</feature>
<name>A0A2V3IRP2_9FLOR</name>
<evidence type="ECO:0000256" key="1">
    <source>
        <dbReference type="SAM" id="MobiDB-lite"/>
    </source>
</evidence>
<feature type="transmembrane region" description="Helical" evidence="2">
    <location>
        <begin position="267"/>
        <end position="284"/>
    </location>
</feature>
<sequence>MNSVIITLPPPVAEASSRHTSDTSADFTACSLDTLDLEKTGREDNHSVHPETDAEDFKLPAKHPKHKRIFHLPVFSTHRRLIALTVVLNLALLALGASLHWHDNLPAIGYLVISNITIAVLIRQQRIINLLFFLATCTKTRLPLRIRWMLGKIYHFGGLHSACAVSATVWLLLFTISATALRASRAVQSPSEILLFLTYMIDLLLVAIVILALPRFRSKFHNTFEATHRFMGWSALLLVWIHTIFLIRDFKSPDQSMARAFFTSVSPYLLLLITVSIASPWLYLHKVPVTITKPSTHAIIVKFEGVKQTFPGSSSAISIAPLYEWHSFANIPSPGSNGFRLVISRAGDWTSSVIDKPPSHFWVRGIPTAGVANMETLFHKVLYVATGSGIGPVLPHLLAKRVPSRLFWSTRTPEQTYGHELVTEIRNSSPDAVIHDTTALGKPDMVKKAYQLCRESNAEAVIVISNQKLTRKVVYGMEARGIPAFGAIWDS</sequence>
<dbReference type="STRING" id="448386.A0A2V3IRP2"/>
<dbReference type="Proteomes" id="UP000247409">
    <property type="component" value="Unassembled WGS sequence"/>
</dbReference>
<reference evidence="3 4" key="1">
    <citation type="journal article" date="2018" name="Mol. Biol. Evol.">
        <title>Analysis of the draft genome of the red seaweed Gracilariopsis chorda provides insights into genome size evolution in Rhodophyta.</title>
        <authorList>
            <person name="Lee J."/>
            <person name="Yang E.C."/>
            <person name="Graf L."/>
            <person name="Yang J.H."/>
            <person name="Qiu H."/>
            <person name="Zel Zion U."/>
            <person name="Chan C.X."/>
            <person name="Stephens T.G."/>
            <person name="Weber A.P.M."/>
            <person name="Boo G.H."/>
            <person name="Boo S.M."/>
            <person name="Kim K.M."/>
            <person name="Shin Y."/>
            <person name="Jung M."/>
            <person name="Lee S.J."/>
            <person name="Yim H.S."/>
            <person name="Lee J.H."/>
            <person name="Bhattacharya D."/>
            <person name="Yoon H.S."/>
        </authorList>
    </citation>
    <scope>NUCLEOTIDE SEQUENCE [LARGE SCALE GENOMIC DNA]</scope>
    <source>
        <strain evidence="3 4">SKKU-2015</strain>
        <tissue evidence="3">Whole body</tissue>
    </source>
</reference>
<organism evidence="3 4">
    <name type="scientific">Gracilariopsis chorda</name>
    <dbReference type="NCBI Taxonomy" id="448386"/>
    <lineage>
        <taxon>Eukaryota</taxon>
        <taxon>Rhodophyta</taxon>
        <taxon>Florideophyceae</taxon>
        <taxon>Rhodymeniophycidae</taxon>
        <taxon>Gracilariales</taxon>
        <taxon>Gracilariaceae</taxon>
        <taxon>Gracilariopsis</taxon>
    </lineage>
</organism>
<dbReference type="InterPro" id="IPR052979">
    <property type="entry name" value="Adenylate-forming_domain"/>
</dbReference>
<keyword evidence="2" id="KW-0812">Transmembrane</keyword>
<feature type="region of interest" description="Disordered" evidence="1">
    <location>
        <begin position="1"/>
        <end position="20"/>
    </location>
</feature>
<dbReference type="PANTHER" id="PTHR33927:SF5">
    <property type="entry name" value="ENZYME, PUTATIVE (AFU_ORTHOLOGUE AFUA_8G01222)-RELATED"/>
    <property type="match status" value="1"/>
</dbReference>
<accession>A0A2V3IRP2</accession>
<dbReference type="AlphaFoldDB" id="A0A2V3IRP2"/>
<dbReference type="PANTHER" id="PTHR33927">
    <property type="entry name" value="TRANSMEMBRANE PROTEIN"/>
    <property type="match status" value="1"/>
</dbReference>
<gene>
    <name evidence="3" type="ORF">BWQ96_05462</name>
</gene>
<feature type="transmembrane region" description="Helical" evidence="2">
    <location>
        <begin position="81"/>
        <end position="101"/>
    </location>
</feature>
<protein>
    <submittedName>
        <fullName evidence="3">Uncharacterized protein</fullName>
    </submittedName>
</protein>